<keyword evidence="1" id="KW-0540">Nuclease</keyword>
<dbReference type="Proteomes" id="UP001364211">
    <property type="component" value="Unassembled WGS sequence"/>
</dbReference>
<accession>A0ABU8T3W7</accession>
<organism evidence="1 2">
    <name type="scientific">Pseudonocardia spirodelae</name>
    <dbReference type="NCBI Taxonomy" id="3133431"/>
    <lineage>
        <taxon>Bacteria</taxon>
        <taxon>Bacillati</taxon>
        <taxon>Actinomycetota</taxon>
        <taxon>Actinomycetes</taxon>
        <taxon>Pseudonocardiales</taxon>
        <taxon>Pseudonocardiaceae</taxon>
        <taxon>Pseudonocardia</taxon>
    </lineage>
</organism>
<gene>
    <name evidence="1" type="ORF">WJX68_06790</name>
</gene>
<name>A0ABU8T3W7_9PSEU</name>
<protein>
    <submittedName>
        <fullName evidence="1">HNH endonuclease signature motif containing protein</fullName>
    </submittedName>
</protein>
<evidence type="ECO:0000313" key="2">
    <source>
        <dbReference type="Proteomes" id="UP001364211"/>
    </source>
</evidence>
<reference evidence="1 2" key="1">
    <citation type="submission" date="2024-03" db="EMBL/GenBank/DDBJ databases">
        <title>Draft genome sequence of Pseudonocardia sp. DW16-2.</title>
        <authorList>
            <person name="Duangmal K."/>
        </authorList>
    </citation>
    <scope>NUCLEOTIDE SEQUENCE [LARGE SCALE GENOMIC DNA]</scope>
    <source>
        <strain evidence="1 2">DW16-2</strain>
    </source>
</reference>
<evidence type="ECO:0000313" key="1">
    <source>
        <dbReference type="EMBL" id="MEJ8278632.1"/>
    </source>
</evidence>
<sequence>MPRARGWTDEQLVAAVASSATLAQVCRALGLRPGRYDWLRAHIARVGADARHLPGPGAQRRRNHWTDEDLAAAVRDSESVSAVLRRLGYAPSGGMHRLLLGHIRRLGLDTAHFRGRAWSRGRPTATRTVRPLSEVLVRDSPMRNTGHLRKRLVSAGLKEPRCEICGIDRWRERPLPLHLDHVNGDHTDNRLENLRILCPNCHAQTPTWCSRKGRPA</sequence>
<dbReference type="CDD" id="cd00085">
    <property type="entry name" value="HNHc"/>
    <property type="match status" value="1"/>
</dbReference>
<dbReference type="RefSeq" id="WP_340287109.1">
    <property type="nucleotide sequence ID" value="NZ_JBBJUP010000004.1"/>
</dbReference>
<dbReference type="InterPro" id="IPR003615">
    <property type="entry name" value="HNH_nuc"/>
</dbReference>
<keyword evidence="1" id="KW-0255">Endonuclease</keyword>
<keyword evidence="1" id="KW-0378">Hydrolase</keyword>
<keyword evidence="2" id="KW-1185">Reference proteome</keyword>
<proteinExistence type="predicted"/>
<comment type="caution">
    <text evidence="1">The sequence shown here is derived from an EMBL/GenBank/DDBJ whole genome shotgun (WGS) entry which is preliminary data.</text>
</comment>
<dbReference type="EMBL" id="JBBJUP010000004">
    <property type="protein sequence ID" value="MEJ8278632.1"/>
    <property type="molecule type" value="Genomic_DNA"/>
</dbReference>
<dbReference type="GO" id="GO:0004519">
    <property type="term" value="F:endonuclease activity"/>
    <property type="evidence" value="ECO:0007669"/>
    <property type="project" value="UniProtKB-KW"/>
</dbReference>